<dbReference type="Proteomes" id="UP001209878">
    <property type="component" value="Unassembled WGS sequence"/>
</dbReference>
<reference evidence="1" key="1">
    <citation type="journal article" date="2023" name="Mol. Biol. Evol.">
        <title>Third-Generation Sequencing Reveals the Adaptive Role of the Epigenome in Three Deep-Sea Polychaetes.</title>
        <authorList>
            <person name="Perez M."/>
            <person name="Aroh O."/>
            <person name="Sun Y."/>
            <person name="Lan Y."/>
            <person name="Juniper S.K."/>
            <person name="Young C.R."/>
            <person name="Angers B."/>
            <person name="Qian P.Y."/>
        </authorList>
    </citation>
    <scope>NUCLEOTIDE SEQUENCE</scope>
    <source>
        <strain evidence="1">R07B-5</strain>
    </source>
</reference>
<organism evidence="1 2">
    <name type="scientific">Ridgeia piscesae</name>
    <name type="common">Tubeworm</name>
    <dbReference type="NCBI Taxonomy" id="27915"/>
    <lineage>
        <taxon>Eukaryota</taxon>
        <taxon>Metazoa</taxon>
        <taxon>Spiralia</taxon>
        <taxon>Lophotrochozoa</taxon>
        <taxon>Annelida</taxon>
        <taxon>Polychaeta</taxon>
        <taxon>Sedentaria</taxon>
        <taxon>Canalipalpata</taxon>
        <taxon>Sabellida</taxon>
        <taxon>Siboglinidae</taxon>
        <taxon>Ridgeia</taxon>
    </lineage>
</organism>
<evidence type="ECO:0000313" key="1">
    <source>
        <dbReference type="EMBL" id="KAK2155774.1"/>
    </source>
</evidence>
<keyword evidence="2" id="KW-1185">Reference proteome</keyword>
<accession>A0AAD9JMF9</accession>
<sequence length="103" mass="11602">MIDSGLVQSWKTYSCPLSINSDVLYNTDNIQVRPNQVIVRDGVLIDENMANSFRSCLPSGFHAKISSQVKTIDLLKRGIQVGDKTLFDLETIFLHLHIVGKKR</sequence>
<comment type="caution">
    <text evidence="1">The sequence shown here is derived from an EMBL/GenBank/DDBJ whole genome shotgun (WGS) entry which is preliminary data.</text>
</comment>
<protein>
    <submittedName>
        <fullName evidence="1">Uncharacterized protein</fullName>
    </submittedName>
</protein>
<evidence type="ECO:0000313" key="2">
    <source>
        <dbReference type="Proteomes" id="UP001209878"/>
    </source>
</evidence>
<gene>
    <name evidence="1" type="ORF">NP493_2044g00000</name>
</gene>
<dbReference type="EMBL" id="JAODUO010002042">
    <property type="protein sequence ID" value="KAK2155774.1"/>
    <property type="molecule type" value="Genomic_DNA"/>
</dbReference>
<name>A0AAD9JMF9_RIDPI</name>
<proteinExistence type="predicted"/>
<dbReference type="AlphaFoldDB" id="A0AAD9JMF9"/>